<accession>A0A1H8UM37</accession>
<proteinExistence type="predicted"/>
<dbReference type="Proteomes" id="UP000182975">
    <property type="component" value="Unassembled WGS sequence"/>
</dbReference>
<keyword evidence="2" id="KW-1185">Reference proteome</keyword>
<dbReference type="EMBL" id="FOEC01000026">
    <property type="protein sequence ID" value="SEP04146.1"/>
    <property type="molecule type" value="Genomic_DNA"/>
</dbReference>
<protein>
    <submittedName>
        <fullName evidence="1">Uncharacterized protein</fullName>
    </submittedName>
</protein>
<evidence type="ECO:0000313" key="2">
    <source>
        <dbReference type="Proteomes" id="UP000182975"/>
    </source>
</evidence>
<sequence length="45" mass="4861">DWAAVYAAALADGFELDPELQPAVDAYVEWASSDDWKGDGEDGDE</sequence>
<name>A0A1H8UM37_9ACTN</name>
<dbReference type="STRING" id="79604.AAY81_04885"/>
<gene>
    <name evidence="1" type="ORF">SAMN02910314_02004</name>
</gene>
<evidence type="ECO:0000313" key="1">
    <source>
        <dbReference type="EMBL" id="SEP04146.1"/>
    </source>
</evidence>
<dbReference type="AlphaFoldDB" id="A0A1H8UM37"/>
<reference evidence="2" key="1">
    <citation type="submission" date="2016-10" db="EMBL/GenBank/DDBJ databases">
        <authorList>
            <person name="Varghese N."/>
        </authorList>
    </citation>
    <scope>NUCLEOTIDE SEQUENCE [LARGE SCALE GENOMIC DNA]</scope>
    <source>
        <strain evidence="2">DSM 21843</strain>
    </source>
</reference>
<feature type="non-terminal residue" evidence="1">
    <location>
        <position position="1"/>
    </location>
</feature>
<organism evidence="1 2">
    <name type="scientific">Denitrobacterium detoxificans</name>
    <dbReference type="NCBI Taxonomy" id="79604"/>
    <lineage>
        <taxon>Bacteria</taxon>
        <taxon>Bacillati</taxon>
        <taxon>Actinomycetota</taxon>
        <taxon>Coriobacteriia</taxon>
        <taxon>Eggerthellales</taxon>
        <taxon>Eggerthellaceae</taxon>
        <taxon>Denitrobacterium</taxon>
    </lineage>
</organism>